<protein>
    <submittedName>
        <fullName evidence="1">Uncharacterized protein</fullName>
    </submittedName>
</protein>
<dbReference type="AlphaFoldDB" id="W9QJA2"/>
<keyword evidence="2" id="KW-1185">Reference proteome</keyword>
<gene>
    <name evidence="1" type="ORF">L484_012286</name>
</gene>
<dbReference type="EMBL" id="KE343368">
    <property type="protein sequence ID" value="EXB25860.1"/>
    <property type="molecule type" value="Genomic_DNA"/>
</dbReference>
<accession>W9QJA2</accession>
<name>W9QJA2_9ROSA</name>
<sequence length="66" mass="7560">MAIVIPSIWHFFQFMGSTTIVCLSSAKNFIRYMCVCFVEFGDSLGSYDRPDCNINQFVLVQIKTEP</sequence>
<organism evidence="1 2">
    <name type="scientific">Morus notabilis</name>
    <dbReference type="NCBI Taxonomy" id="981085"/>
    <lineage>
        <taxon>Eukaryota</taxon>
        <taxon>Viridiplantae</taxon>
        <taxon>Streptophyta</taxon>
        <taxon>Embryophyta</taxon>
        <taxon>Tracheophyta</taxon>
        <taxon>Spermatophyta</taxon>
        <taxon>Magnoliopsida</taxon>
        <taxon>eudicotyledons</taxon>
        <taxon>Gunneridae</taxon>
        <taxon>Pentapetalae</taxon>
        <taxon>rosids</taxon>
        <taxon>fabids</taxon>
        <taxon>Rosales</taxon>
        <taxon>Moraceae</taxon>
        <taxon>Moreae</taxon>
        <taxon>Morus</taxon>
    </lineage>
</organism>
<evidence type="ECO:0000313" key="1">
    <source>
        <dbReference type="EMBL" id="EXB25860.1"/>
    </source>
</evidence>
<evidence type="ECO:0000313" key="2">
    <source>
        <dbReference type="Proteomes" id="UP000030645"/>
    </source>
</evidence>
<proteinExistence type="predicted"/>
<dbReference type="Proteomes" id="UP000030645">
    <property type="component" value="Unassembled WGS sequence"/>
</dbReference>
<reference evidence="2" key="1">
    <citation type="submission" date="2013-01" db="EMBL/GenBank/DDBJ databases">
        <title>Draft Genome Sequence of a Mulberry Tree, Morus notabilis C.K. Schneid.</title>
        <authorList>
            <person name="He N."/>
            <person name="Zhao S."/>
        </authorList>
    </citation>
    <scope>NUCLEOTIDE SEQUENCE</scope>
</reference>